<reference evidence="2 3" key="1">
    <citation type="journal article" date="2021" name="Hortic Res">
        <title>Chromosome-scale assembly of the Dendrobium chrysotoxum genome enhances the understanding of orchid evolution.</title>
        <authorList>
            <person name="Zhang Y."/>
            <person name="Zhang G.Q."/>
            <person name="Zhang D."/>
            <person name="Liu X.D."/>
            <person name="Xu X.Y."/>
            <person name="Sun W.H."/>
            <person name="Yu X."/>
            <person name="Zhu X."/>
            <person name="Wang Z.W."/>
            <person name="Zhao X."/>
            <person name="Zhong W.Y."/>
            <person name="Chen H."/>
            <person name="Yin W.L."/>
            <person name="Huang T."/>
            <person name="Niu S.C."/>
            <person name="Liu Z.J."/>
        </authorList>
    </citation>
    <scope>NUCLEOTIDE SEQUENCE [LARGE SCALE GENOMIC DNA]</scope>
    <source>
        <strain evidence="2">Lindl</strain>
    </source>
</reference>
<proteinExistence type="predicted"/>
<comment type="caution">
    <text evidence="2">The sequence shown here is derived from an EMBL/GenBank/DDBJ whole genome shotgun (WGS) entry which is preliminary data.</text>
</comment>
<sequence length="115" mass="12986">MSPWVNIKIDKKKCLHAGNSSWMFCIPPFISSENATSSKPISIFFAYFSFFFIVFSFSTGIPPDITMTLRTLQAFSTLSAFTNPLIRFAQHSKSGICPYRAMISIRRQASISLPF</sequence>
<feature type="transmembrane region" description="Helical" evidence="1">
    <location>
        <begin position="41"/>
        <end position="61"/>
    </location>
</feature>
<protein>
    <submittedName>
        <fullName evidence="2">Uncharacterized protein</fullName>
    </submittedName>
</protein>
<keyword evidence="1" id="KW-0812">Transmembrane</keyword>
<dbReference type="Proteomes" id="UP000775213">
    <property type="component" value="Unassembled WGS sequence"/>
</dbReference>
<keyword evidence="1" id="KW-0472">Membrane</keyword>
<name>A0AAV7H858_DENCH</name>
<dbReference type="AlphaFoldDB" id="A0AAV7H858"/>
<keyword evidence="1" id="KW-1133">Transmembrane helix</keyword>
<organism evidence="2 3">
    <name type="scientific">Dendrobium chrysotoxum</name>
    <name type="common">Orchid</name>
    <dbReference type="NCBI Taxonomy" id="161865"/>
    <lineage>
        <taxon>Eukaryota</taxon>
        <taxon>Viridiplantae</taxon>
        <taxon>Streptophyta</taxon>
        <taxon>Embryophyta</taxon>
        <taxon>Tracheophyta</taxon>
        <taxon>Spermatophyta</taxon>
        <taxon>Magnoliopsida</taxon>
        <taxon>Liliopsida</taxon>
        <taxon>Asparagales</taxon>
        <taxon>Orchidaceae</taxon>
        <taxon>Epidendroideae</taxon>
        <taxon>Malaxideae</taxon>
        <taxon>Dendrobiinae</taxon>
        <taxon>Dendrobium</taxon>
    </lineage>
</organism>
<evidence type="ECO:0000313" key="2">
    <source>
        <dbReference type="EMBL" id="KAH0465086.1"/>
    </source>
</evidence>
<dbReference type="EMBL" id="JAGFBR010000006">
    <property type="protein sequence ID" value="KAH0465086.1"/>
    <property type="molecule type" value="Genomic_DNA"/>
</dbReference>
<evidence type="ECO:0000313" key="3">
    <source>
        <dbReference type="Proteomes" id="UP000775213"/>
    </source>
</evidence>
<gene>
    <name evidence="2" type="ORF">IEQ34_005189</name>
</gene>
<evidence type="ECO:0000256" key="1">
    <source>
        <dbReference type="SAM" id="Phobius"/>
    </source>
</evidence>
<keyword evidence="3" id="KW-1185">Reference proteome</keyword>
<accession>A0AAV7H858</accession>